<dbReference type="PANTHER" id="PTHR48475">
    <property type="entry name" value="RIBONUCLEASE H"/>
    <property type="match status" value="1"/>
</dbReference>
<dbReference type="AlphaFoldDB" id="A0A834GEB7"/>
<keyword evidence="2" id="KW-1185">Reference proteome</keyword>
<accession>A0A834GEB7</accession>
<sequence>MVITAIRLWPYFQAHSIKVLTNQPLRRILQYSETSGRLIQLSIELGEFDIEYRPRIAVKAQVLADFLIEYTYHESEELLKEEPKPWVLQVDGSTIKEASKAGLILTSQKDNAVGVEHLLAKSDSQLVVGQVLGEYTVKEEVMQKYIDKVKAQVAKLRSFDIVQAIDYSNSWTGPIVEYITNGTLPDDKVKARQLKIRAAKYLLMGDMLYRRSFSLLYLRCLTRIESE</sequence>
<dbReference type="OrthoDB" id="1730907at2759"/>
<comment type="caution">
    <text evidence="1">The sequence shown here is derived from an EMBL/GenBank/DDBJ whole genome shotgun (WGS) entry which is preliminary data.</text>
</comment>
<dbReference type="InterPro" id="IPR036397">
    <property type="entry name" value="RNaseH_sf"/>
</dbReference>
<organism evidence="1 2">
    <name type="scientific">Rhododendron simsii</name>
    <name type="common">Sims's rhododendron</name>
    <dbReference type="NCBI Taxonomy" id="118357"/>
    <lineage>
        <taxon>Eukaryota</taxon>
        <taxon>Viridiplantae</taxon>
        <taxon>Streptophyta</taxon>
        <taxon>Embryophyta</taxon>
        <taxon>Tracheophyta</taxon>
        <taxon>Spermatophyta</taxon>
        <taxon>Magnoliopsida</taxon>
        <taxon>eudicotyledons</taxon>
        <taxon>Gunneridae</taxon>
        <taxon>Pentapetalae</taxon>
        <taxon>asterids</taxon>
        <taxon>Ericales</taxon>
        <taxon>Ericaceae</taxon>
        <taxon>Ericoideae</taxon>
        <taxon>Rhodoreae</taxon>
        <taxon>Rhododendron</taxon>
    </lineage>
</organism>
<reference evidence="1" key="1">
    <citation type="submission" date="2019-11" db="EMBL/GenBank/DDBJ databases">
        <authorList>
            <person name="Liu Y."/>
            <person name="Hou J."/>
            <person name="Li T.-Q."/>
            <person name="Guan C.-H."/>
            <person name="Wu X."/>
            <person name="Wu H.-Z."/>
            <person name="Ling F."/>
            <person name="Zhang R."/>
            <person name="Shi X.-G."/>
            <person name="Ren J.-P."/>
            <person name="Chen E.-F."/>
            <person name="Sun J.-M."/>
        </authorList>
    </citation>
    <scope>NUCLEOTIDE SEQUENCE</scope>
    <source>
        <strain evidence="1">Adult_tree_wgs_1</strain>
        <tissue evidence="1">Leaves</tissue>
    </source>
</reference>
<dbReference type="Gene3D" id="3.30.420.10">
    <property type="entry name" value="Ribonuclease H-like superfamily/Ribonuclease H"/>
    <property type="match status" value="1"/>
</dbReference>
<proteinExistence type="predicted"/>
<evidence type="ECO:0000313" key="1">
    <source>
        <dbReference type="EMBL" id="KAF7130049.1"/>
    </source>
</evidence>
<dbReference type="EMBL" id="WJXA01000010">
    <property type="protein sequence ID" value="KAF7130049.1"/>
    <property type="molecule type" value="Genomic_DNA"/>
</dbReference>
<dbReference type="GO" id="GO:0003676">
    <property type="term" value="F:nucleic acid binding"/>
    <property type="evidence" value="ECO:0007669"/>
    <property type="project" value="InterPro"/>
</dbReference>
<name>A0A834GEB7_RHOSS</name>
<dbReference type="Proteomes" id="UP000626092">
    <property type="component" value="Unassembled WGS sequence"/>
</dbReference>
<dbReference type="PANTHER" id="PTHR48475:SF2">
    <property type="entry name" value="RIBONUCLEASE H"/>
    <property type="match status" value="1"/>
</dbReference>
<protein>
    <submittedName>
        <fullName evidence="1">Uncharacterized protein</fullName>
    </submittedName>
</protein>
<evidence type="ECO:0000313" key="2">
    <source>
        <dbReference type="Proteomes" id="UP000626092"/>
    </source>
</evidence>
<gene>
    <name evidence="1" type="ORF">RHSIM_Rhsim10G0110200</name>
</gene>